<accession>A0A1I2U0M2</accession>
<dbReference type="AlphaFoldDB" id="A0A1I2U0M2"/>
<keyword evidence="2" id="KW-0812">Transmembrane</keyword>
<feature type="compositionally biased region" description="Polar residues" evidence="1">
    <location>
        <begin position="50"/>
        <end position="94"/>
    </location>
</feature>
<feature type="transmembrane region" description="Helical" evidence="2">
    <location>
        <begin position="20"/>
        <end position="40"/>
    </location>
</feature>
<dbReference type="Proteomes" id="UP000199229">
    <property type="component" value="Unassembled WGS sequence"/>
</dbReference>
<dbReference type="RefSeq" id="WP_091971155.1">
    <property type="nucleotide sequence ID" value="NZ_FOPM01000008.1"/>
</dbReference>
<reference evidence="4" key="1">
    <citation type="submission" date="2016-10" db="EMBL/GenBank/DDBJ databases">
        <authorList>
            <person name="Varghese N."/>
            <person name="Submissions S."/>
        </authorList>
    </citation>
    <scope>NUCLEOTIDE SEQUENCE [LARGE SCALE GENOMIC DNA]</scope>
    <source>
        <strain evidence="4">Gh-105</strain>
    </source>
</reference>
<evidence type="ECO:0000256" key="2">
    <source>
        <dbReference type="SAM" id="Phobius"/>
    </source>
</evidence>
<proteinExistence type="predicted"/>
<evidence type="ECO:0000313" key="3">
    <source>
        <dbReference type="EMBL" id="SFG69999.1"/>
    </source>
</evidence>
<protein>
    <submittedName>
        <fullName evidence="3">Uncharacterized protein</fullName>
    </submittedName>
</protein>
<keyword evidence="4" id="KW-1185">Reference proteome</keyword>
<organism evidence="3 4">
    <name type="scientific">Methylobacterium gossipiicola</name>
    <dbReference type="NCBI Taxonomy" id="582675"/>
    <lineage>
        <taxon>Bacteria</taxon>
        <taxon>Pseudomonadati</taxon>
        <taxon>Pseudomonadota</taxon>
        <taxon>Alphaproteobacteria</taxon>
        <taxon>Hyphomicrobiales</taxon>
        <taxon>Methylobacteriaceae</taxon>
        <taxon>Methylobacterium</taxon>
    </lineage>
</organism>
<name>A0A1I2U0M2_9HYPH</name>
<keyword evidence="2" id="KW-0472">Membrane</keyword>
<sequence>MVQQLHPQESRQGKRGKPVLLVLVGSLALLAVAIVGLMSWQGAKSPTDYAAQTTAGTQNPGAANQPNNGLKSDMPASTGSTVPANTQPSTNSAR</sequence>
<gene>
    <name evidence="3" type="ORF">SAMN05192565_108137</name>
</gene>
<dbReference type="STRING" id="582675.SAMN05192565_108137"/>
<keyword evidence="2" id="KW-1133">Transmembrane helix</keyword>
<feature type="region of interest" description="Disordered" evidence="1">
    <location>
        <begin position="45"/>
        <end position="94"/>
    </location>
</feature>
<dbReference type="OrthoDB" id="7998493at2"/>
<evidence type="ECO:0000313" key="4">
    <source>
        <dbReference type="Proteomes" id="UP000199229"/>
    </source>
</evidence>
<dbReference type="EMBL" id="FOPM01000008">
    <property type="protein sequence ID" value="SFG69999.1"/>
    <property type="molecule type" value="Genomic_DNA"/>
</dbReference>
<evidence type="ECO:0000256" key="1">
    <source>
        <dbReference type="SAM" id="MobiDB-lite"/>
    </source>
</evidence>